<evidence type="ECO:0000313" key="2">
    <source>
        <dbReference type="EMBL" id="CAK0840503.1"/>
    </source>
</evidence>
<reference evidence="2" key="1">
    <citation type="submission" date="2023-10" db="EMBL/GenBank/DDBJ databases">
        <authorList>
            <person name="Chen Y."/>
            <person name="Shah S."/>
            <person name="Dougan E. K."/>
            <person name="Thang M."/>
            <person name="Chan C."/>
        </authorList>
    </citation>
    <scope>NUCLEOTIDE SEQUENCE [LARGE SCALE GENOMIC DNA]</scope>
</reference>
<evidence type="ECO:0000313" key="3">
    <source>
        <dbReference type="Proteomes" id="UP001189429"/>
    </source>
</evidence>
<dbReference type="Proteomes" id="UP001189429">
    <property type="component" value="Unassembled WGS sequence"/>
</dbReference>
<gene>
    <name evidence="2" type="ORF">PCOR1329_LOCUS35935</name>
</gene>
<protein>
    <submittedName>
        <fullName evidence="2">Uncharacterized protein</fullName>
    </submittedName>
</protein>
<proteinExistence type="predicted"/>
<accession>A0ABN9T640</accession>
<organism evidence="2 3">
    <name type="scientific">Prorocentrum cordatum</name>
    <dbReference type="NCBI Taxonomy" id="2364126"/>
    <lineage>
        <taxon>Eukaryota</taxon>
        <taxon>Sar</taxon>
        <taxon>Alveolata</taxon>
        <taxon>Dinophyceae</taxon>
        <taxon>Prorocentrales</taxon>
        <taxon>Prorocentraceae</taxon>
        <taxon>Prorocentrum</taxon>
    </lineage>
</organism>
<evidence type="ECO:0000256" key="1">
    <source>
        <dbReference type="SAM" id="MobiDB-lite"/>
    </source>
</evidence>
<feature type="region of interest" description="Disordered" evidence="1">
    <location>
        <begin position="1"/>
        <end position="23"/>
    </location>
</feature>
<sequence>MAAAAVRRGPAPGAPPAGAEGGRRSLARWGCAAAAGLALVHFGPELAALAAHGSARHVPGPVGLRRLWEAGLRDRPRQLGGTRFARAEAYLHGPSGRSGPVLPEVGIG</sequence>
<comment type="caution">
    <text evidence="2">The sequence shown here is derived from an EMBL/GenBank/DDBJ whole genome shotgun (WGS) entry which is preliminary data.</text>
</comment>
<dbReference type="EMBL" id="CAUYUJ010014385">
    <property type="protein sequence ID" value="CAK0840503.1"/>
    <property type="molecule type" value="Genomic_DNA"/>
</dbReference>
<keyword evidence="3" id="KW-1185">Reference proteome</keyword>
<name>A0ABN9T640_9DINO</name>
<feature type="compositionally biased region" description="Low complexity" evidence="1">
    <location>
        <begin position="1"/>
        <end position="11"/>
    </location>
</feature>